<dbReference type="InterPro" id="IPR010016">
    <property type="entry name" value="PxpB"/>
</dbReference>
<feature type="domain" description="Carboxyltransferase" evidence="4">
    <location>
        <begin position="12"/>
        <end position="213"/>
    </location>
</feature>
<evidence type="ECO:0000259" key="4">
    <source>
        <dbReference type="SMART" id="SM00796"/>
    </source>
</evidence>
<dbReference type="Gene3D" id="3.30.1360.40">
    <property type="match status" value="1"/>
</dbReference>
<dbReference type="SMART" id="SM00796">
    <property type="entry name" value="AHS1"/>
    <property type="match status" value="1"/>
</dbReference>
<protein>
    <recommendedName>
        <fullName evidence="4">Carboxyltransferase domain-containing protein</fullName>
    </recommendedName>
</protein>
<dbReference type="OrthoDB" id="9778567at2"/>
<keyword evidence="3" id="KW-0067">ATP-binding</keyword>
<dbReference type="Proteomes" id="UP000244928">
    <property type="component" value="Chromosome"/>
</dbReference>
<dbReference type="SUPFAM" id="SSF50891">
    <property type="entry name" value="Cyclophilin-like"/>
    <property type="match status" value="1"/>
</dbReference>
<dbReference type="NCBIfam" id="TIGR00370">
    <property type="entry name" value="5-oxoprolinase subunit PxpB"/>
    <property type="match status" value="1"/>
</dbReference>
<dbReference type="EMBL" id="CP015449">
    <property type="protein sequence ID" value="AWH90841.1"/>
    <property type="molecule type" value="Genomic_DNA"/>
</dbReference>
<evidence type="ECO:0000313" key="6">
    <source>
        <dbReference type="Proteomes" id="UP000244928"/>
    </source>
</evidence>
<proteinExistence type="predicted"/>
<sequence>MAAEINSASPTAQVLPYGPAAHLIEVADTAAATALAAALRAAAVVETSAVKGGLAGRVVDIVPAARTVLVTTDGSPAAAAAVRDAVDSWSPADLADIGGRLHEIPVIYDGPDLEAVADATGMASEDVVAAHAGAEYTVAFGGFSPGFCYLTGLPPVLHLPRRPDPRTEVPTGSVGVAGEFSAVYPRPSPGGWNLIGTAQVPMWDSSWERPNLLAPGDTVRFVPCQG</sequence>
<accession>A0A2S1R3L3</accession>
<dbReference type="Gene3D" id="2.40.100.10">
    <property type="entry name" value="Cyclophilin-like"/>
    <property type="match status" value="1"/>
</dbReference>
<reference evidence="5 6" key="1">
    <citation type="submission" date="2016-04" db="EMBL/GenBank/DDBJ databases">
        <title>Complete genome sequence of Dietzia lutea YIM 80766T, a strain isolated from desert soil in Egypt.</title>
        <authorList>
            <person name="Zhao J."/>
            <person name="Hu B."/>
            <person name="Geng S."/>
            <person name="Nie Y."/>
            <person name="Tang Y."/>
        </authorList>
    </citation>
    <scope>NUCLEOTIDE SEQUENCE [LARGE SCALE GENOMIC DNA]</scope>
    <source>
        <strain evidence="5 6">YIM 80766</strain>
    </source>
</reference>
<dbReference type="GO" id="GO:0016787">
    <property type="term" value="F:hydrolase activity"/>
    <property type="evidence" value="ECO:0007669"/>
    <property type="project" value="UniProtKB-KW"/>
</dbReference>
<keyword evidence="1" id="KW-0547">Nucleotide-binding</keyword>
<gene>
    <name evidence="5" type="ORF">A6035_00075</name>
</gene>
<evidence type="ECO:0000256" key="3">
    <source>
        <dbReference type="ARBA" id="ARBA00022840"/>
    </source>
</evidence>
<dbReference type="RefSeq" id="WP_108846105.1">
    <property type="nucleotide sequence ID" value="NZ_CP015449.1"/>
</dbReference>
<dbReference type="SUPFAM" id="SSF160467">
    <property type="entry name" value="PH0987 N-terminal domain-like"/>
    <property type="match status" value="1"/>
</dbReference>
<keyword evidence="2" id="KW-0378">Hydrolase</keyword>
<organism evidence="5 6">
    <name type="scientific">Dietzia lutea</name>
    <dbReference type="NCBI Taxonomy" id="546160"/>
    <lineage>
        <taxon>Bacteria</taxon>
        <taxon>Bacillati</taxon>
        <taxon>Actinomycetota</taxon>
        <taxon>Actinomycetes</taxon>
        <taxon>Mycobacteriales</taxon>
        <taxon>Dietziaceae</taxon>
        <taxon>Dietzia</taxon>
    </lineage>
</organism>
<dbReference type="PANTHER" id="PTHR34698">
    <property type="entry name" value="5-OXOPROLINASE SUBUNIT B"/>
    <property type="match status" value="1"/>
</dbReference>
<evidence type="ECO:0000256" key="2">
    <source>
        <dbReference type="ARBA" id="ARBA00022801"/>
    </source>
</evidence>
<dbReference type="InterPro" id="IPR029000">
    <property type="entry name" value="Cyclophilin-like_dom_sf"/>
</dbReference>
<keyword evidence="6" id="KW-1185">Reference proteome</keyword>
<evidence type="ECO:0000313" key="5">
    <source>
        <dbReference type="EMBL" id="AWH90841.1"/>
    </source>
</evidence>
<name>A0A2S1R3L3_9ACTN</name>
<evidence type="ECO:0000256" key="1">
    <source>
        <dbReference type="ARBA" id="ARBA00022741"/>
    </source>
</evidence>
<dbReference type="KEGG" id="dlu:A6035_00075"/>
<dbReference type="AlphaFoldDB" id="A0A2S1R3L3"/>
<dbReference type="PANTHER" id="PTHR34698:SF2">
    <property type="entry name" value="5-OXOPROLINASE SUBUNIT B"/>
    <property type="match status" value="1"/>
</dbReference>
<dbReference type="Pfam" id="PF02682">
    <property type="entry name" value="CT_C_D"/>
    <property type="match status" value="1"/>
</dbReference>
<dbReference type="InterPro" id="IPR003833">
    <property type="entry name" value="CT_C_D"/>
</dbReference>
<dbReference type="GO" id="GO:0005524">
    <property type="term" value="F:ATP binding"/>
    <property type="evidence" value="ECO:0007669"/>
    <property type="project" value="UniProtKB-KW"/>
</dbReference>